<dbReference type="GO" id="GO:0005737">
    <property type="term" value="C:cytoplasm"/>
    <property type="evidence" value="ECO:0007669"/>
    <property type="project" value="TreeGrafter"/>
</dbReference>
<dbReference type="InParanoid" id="A0A7J7C490"/>
<dbReference type="GO" id="GO:0005634">
    <property type="term" value="C:nucleus"/>
    <property type="evidence" value="ECO:0007669"/>
    <property type="project" value="TreeGrafter"/>
</dbReference>
<evidence type="ECO:0000313" key="4">
    <source>
        <dbReference type="Proteomes" id="UP000593562"/>
    </source>
</evidence>
<proteinExistence type="predicted"/>
<dbReference type="InterPro" id="IPR046342">
    <property type="entry name" value="CBS_dom_sf"/>
</dbReference>
<accession>A0A7J7C490</accession>
<dbReference type="EMBL" id="JAAARO010000021">
    <property type="protein sequence ID" value="KAF5728667.1"/>
    <property type="molecule type" value="Genomic_DNA"/>
</dbReference>
<dbReference type="PANTHER" id="PTHR13780:SF39">
    <property type="entry name" value="CBS DOMAIN-CONTAINING PROTEIN CBSX5-LIKE"/>
    <property type="match status" value="1"/>
</dbReference>
<name>A0A7J7C490_TRIWF</name>
<dbReference type="SUPFAM" id="SSF54631">
    <property type="entry name" value="CBS-domain pair"/>
    <property type="match status" value="1"/>
</dbReference>
<evidence type="ECO:0000256" key="2">
    <source>
        <dbReference type="ARBA" id="ARBA00023122"/>
    </source>
</evidence>
<sequence>MYPFSVVCLCTNHKISRCLSSCTRRIFPVSLLLCMAVSLVAREVSDLCLGKPALRSLSVSATVGDALSALKRFGESYLSVWNCCHGSLRSKNIDSAQEECRCIGKVCMVDVISFLAKEDNFLNPGAALQSPVSVLIPKEAAALVRHLEPHASLLEAIDLILKGAQNLVIPIQGPESRRKKILFKPSLSPNLHNNREYCWLTQEDVIRFLLNSIGLFSPTPIQSIDSLDIIDTESIFAVHYYYPASSALPMIFQSVITQTAVAVVDSENKIIGEISPFTLNSCDETVSAAIATLTAGELMAFIDRGGPEDLIRVVRERLEHTNLSAALELIEEDSGISSSSSVYSSSSDEEFGLGRSGRYSSRSVVRKSEAIVCHRWSSLVAVMIQALSHRLSYVWVVEENSTLVGIVTFAGMMKVFRERLKSM</sequence>
<gene>
    <name evidence="3" type="ORF">HS088_TW21G00816</name>
</gene>
<dbReference type="PANTHER" id="PTHR13780">
    <property type="entry name" value="AMP-ACTIVATED PROTEIN KINASE, GAMMA REGULATORY SUBUNIT"/>
    <property type="match status" value="1"/>
</dbReference>
<keyword evidence="4" id="KW-1185">Reference proteome</keyword>
<dbReference type="AlphaFoldDB" id="A0A7J7C490"/>
<protein>
    <submittedName>
        <fullName evidence="3">CBS domain-containing protein</fullName>
    </submittedName>
</protein>
<dbReference type="InterPro" id="IPR050511">
    <property type="entry name" value="AMPK_gamma/SDS23_families"/>
</dbReference>
<dbReference type="OrthoDB" id="681454at2759"/>
<organism evidence="3 4">
    <name type="scientific">Tripterygium wilfordii</name>
    <name type="common">Thunder God vine</name>
    <dbReference type="NCBI Taxonomy" id="458696"/>
    <lineage>
        <taxon>Eukaryota</taxon>
        <taxon>Viridiplantae</taxon>
        <taxon>Streptophyta</taxon>
        <taxon>Embryophyta</taxon>
        <taxon>Tracheophyta</taxon>
        <taxon>Spermatophyta</taxon>
        <taxon>Magnoliopsida</taxon>
        <taxon>eudicotyledons</taxon>
        <taxon>Gunneridae</taxon>
        <taxon>Pentapetalae</taxon>
        <taxon>rosids</taxon>
        <taxon>fabids</taxon>
        <taxon>Celastrales</taxon>
        <taxon>Celastraceae</taxon>
        <taxon>Tripterygium</taxon>
    </lineage>
</organism>
<keyword evidence="2" id="KW-0129">CBS domain</keyword>
<evidence type="ECO:0000313" key="3">
    <source>
        <dbReference type="EMBL" id="KAF5728667.1"/>
    </source>
</evidence>
<comment type="caution">
    <text evidence="3">The sequence shown here is derived from an EMBL/GenBank/DDBJ whole genome shotgun (WGS) entry which is preliminary data.</text>
</comment>
<reference evidence="3 4" key="1">
    <citation type="journal article" date="2020" name="Nat. Commun.">
        <title>Genome of Tripterygium wilfordii and identification of cytochrome P450 involved in triptolide biosynthesis.</title>
        <authorList>
            <person name="Tu L."/>
            <person name="Su P."/>
            <person name="Zhang Z."/>
            <person name="Gao L."/>
            <person name="Wang J."/>
            <person name="Hu T."/>
            <person name="Zhou J."/>
            <person name="Zhang Y."/>
            <person name="Zhao Y."/>
            <person name="Liu Y."/>
            <person name="Song Y."/>
            <person name="Tong Y."/>
            <person name="Lu Y."/>
            <person name="Yang J."/>
            <person name="Xu C."/>
            <person name="Jia M."/>
            <person name="Peters R.J."/>
            <person name="Huang L."/>
            <person name="Gao W."/>
        </authorList>
    </citation>
    <scope>NUCLEOTIDE SEQUENCE [LARGE SCALE GENOMIC DNA]</scope>
    <source>
        <strain evidence="4">cv. XIE 37</strain>
        <tissue evidence="3">Leaf</tissue>
    </source>
</reference>
<evidence type="ECO:0000256" key="1">
    <source>
        <dbReference type="ARBA" id="ARBA00022737"/>
    </source>
</evidence>
<dbReference type="Proteomes" id="UP000593562">
    <property type="component" value="Unassembled WGS sequence"/>
</dbReference>
<keyword evidence="1" id="KW-0677">Repeat</keyword>